<evidence type="ECO:0000313" key="1">
    <source>
        <dbReference type="EMBL" id="PYH80372.1"/>
    </source>
</evidence>
<organism evidence="1 2">
    <name type="scientific">Aspergillus uvarum CBS 121591</name>
    <dbReference type="NCBI Taxonomy" id="1448315"/>
    <lineage>
        <taxon>Eukaryota</taxon>
        <taxon>Fungi</taxon>
        <taxon>Dikarya</taxon>
        <taxon>Ascomycota</taxon>
        <taxon>Pezizomycotina</taxon>
        <taxon>Eurotiomycetes</taxon>
        <taxon>Eurotiomycetidae</taxon>
        <taxon>Eurotiales</taxon>
        <taxon>Aspergillaceae</taxon>
        <taxon>Aspergillus</taxon>
        <taxon>Aspergillus subgen. Circumdati</taxon>
    </lineage>
</organism>
<name>A0A319DLR4_9EURO</name>
<dbReference type="EMBL" id="KZ821710">
    <property type="protein sequence ID" value="PYH80372.1"/>
    <property type="molecule type" value="Genomic_DNA"/>
</dbReference>
<evidence type="ECO:0000313" key="2">
    <source>
        <dbReference type="Proteomes" id="UP000248340"/>
    </source>
</evidence>
<accession>A0A319DLR4</accession>
<sequence length="155" mass="17644">MAKNQIKSLQVNHLFLAGGCTLPDVILKDFIFAFSWSLSAEVPRFVRTLGFVPQSTGSRFFLLSRKATKNMVSNFLTHRPLLDFSSMLNSHRKWRNGRGLKIGKCEDCRAVRASCIPLASHTDSTEKLDPLTFLLQLTRLIRHARLAVIKFRLEL</sequence>
<protein>
    <submittedName>
        <fullName evidence="1">Uncharacterized protein</fullName>
    </submittedName>
</protein>
<gene>
    <name evidence="1" type="ORF">BO82DRAFT_109532</name>
</gene>
<proteinExistence type="predicted"/>
<dbReference type="GeneID" id="37132542"/>
<keyword evidence="2" id="KW-1185">Reference proteome</keyword>
<dbReference type="Proteomes" id="UP000248340">
    <property type="component" value="Unassembled WGS sequence"/>
</dbReference>
<dbReference type="AlphaFoldDB" id="A0A319DLR4"/>
<dbReference type="PROSITE" id="PS51257">
    <property type="entry name" value="PROKAR_LIPOPROTEIN"/>
    <property type="match status" value="1"/>
</dbReference>
<dbReference type="RefSeq" id="XP_025490572.1">
    <property type="nucleotide sequence ID" value="XM_025629801.1"/>
</dbReference>
<reference evidence="1 2" key="1">
    <citation type="submission" date="2016-12" db="EMBL/GenBank/DDBJ databases">
        <title>The genomes of Aspergillus section Nigri reveals drivers in fungal speciation.</title>
        <authorList>
            <consortium name="DOE Joint Genome Institute"/>
            <person name="Vesth T.C."/>
            <person name="Nybo J."/>
            <person name="Theobald S."/>
            <person name="Brandl J."/>
            <person name="Frisvad J.C."/>
            <person name="Nielsen K.F."/>
            <person name="Lyhne E.K."/>
            <person name="Kogle M.E."/>
            <person name="Kuo A."/>
            <person name="Riley R."/>
            <person name="Clum A."/>
            <person name="Nolan M."/>
            <person name="Lipzen A."/>
            <person name="Salamov A."/>
            <person name="Henrissat B."/>
            <person name="Wiebenga A."/>
            <person name="De Vries R.P."/>
            <person name="Grigoriev I.V."/>
            <person name="Mortensen U.H."/>
            <person name="Andersen M.R."/>
            <person name="Baker S.E."/>
        </authorList>
    </citation>
    <scope>NUCLEOTIDE SEQUENCE [LARGE SCALE GENOMIC DNA]</scope>
    <source>
        <strain evidence="1 2">CBS 121591</strain>
    </source>
</reference>
<dbReference type="VEuPathDB" id="FungiDB:BO82DRAFT_109532"/>